<dbReference type="EMBL" id="JAZGQL010000026">
    <property type="protein sequence ID" value="MEE6310469.1"/>
    <property type="molecule type" value="Genomic_DNA"/>
</dbReference>
<dbReference type="InterPro" id="IPR000772">
    <property type="entry name" value="Ricin_B_lectin"/>
</dbReference>
<accession>A0ABU7SLA3</accession>
<feature type="domain" description="Ricin B lectin" evidence="2">
    <location>
        <begin position="11"/>
        <end position="47"/>
    </location>
</feature>
<dbReference type="Pfam" id="PF14200">
    <property type="entry name" value="RicinB_lectin_2"/>
    <property type="match status" value="1"/>
</dbReference>
<organism evidence="3 4">
    <name type="scientific">Plantactinospora veratri</name>
    <dbReference type="NCBI Taxonomy" id="1436122"/>
    <lineage>
        <taxon>Bacteria</taxon>
        <taxon>Bacillati</taxon>
        <taxon>Actinomycetota</taxon>
        <taxon>Actinomycetes</taxon>
        <taxon>Micromonosporales</taxon>
        <taxon>Micromonosporaceae</taxon>
        <taxon>Plantactinospora</taxon>
    </lineage>
</organism>
<keyword evidence="4" id="KW-1185">Reference proteome</keyword>
<dbReference type="Gene3D" id="2.80.10.50">
    <property type="match status" value="1"/>
</dbReference>
<evidence type="ECO:0000313" key="4">
    <source>
        <dbReference type="Proteomes" id="UP001339911"/>
    </source>
</evidence>
<feature type="compositionally biased region" description="Basic residues" evidence="1">
    <location>
        <begin position="61"/>
        <end position="77"/>
    </location>
</feature>
<dbReference type="InterPro" id="IPR035992">
    <property type="entry name" value="Ricin_B-like_lectins"/>
</dbReference>
<dbReference type="RefSeq" id="WP_331210719.1">
    <property type="nucleotide sequence ID" value="NZ_JAZGQL010000026.1"/>
</dbReference>
<dbReference type="CDD" id="cd00161">
    <property type="entry name" value="beta-trefoil_Ricin-like"/>
    <property type="match status" value="1"/>
</dbReference>
<proteinExistence type="predicted"/>
<comment type="caution">
    <text evidence="3">The sequence shown here is derived from an EMBL/GenBank/DDBJ whole genome shotgun (WGS) entry which is preliminary data.</text>
</comment>
<gene>
    <name evidence="3" type="ORF">V1634_26885</name>
</gene>
<sequence length="77" mass="8897">MRASNRTWRSWSRRSGLCLDVTNAFTANGGLVELWACNGGSNRQWRLGQPPRKATPDRVPSRRHPAHRGRYPLRWGR</sequence>
<dbReference type="PROSITE" id="PS50231">
    <property type="entry name" value="RICIN_B_LECTIN"/>
    <property type="match status" value="1"/>
</dbReference>
<feature type="region of interest" description="Disordered" evidence="1">
    <location>
        <begin position="45"/>
        <end position="77"/>
    </location>
</feature>
<dbReference type="Proteomes" id="UP001339911">
    <property type="component" value="Unassembled WGS sequence"/>
</dbReference>
<reference evidence="3 4" key="1">
    <citation type="submission" date="2024-01" db="EMBL/GenBank/DDBJ databases">
        <title>Genome insights into Plantactinospora veratri sp. nov.</title>
        <authorList>
            <person name="Wang L."/>
        </authorList>
    </citation>
    <scope>NUCLEOTIDE SEQUENCE [LARGE SCALE GENOMIC DNA]</scope>
    <source>
        <strain evidence="3 4">NEAU-FHS4</strain>
    </source>
</reference>
<protein>
    <submittedName>
        <fullName evidence="3">RICIN domain-containing protein</fullName>
    </submittedName>
</protein>
<name>A0ABU7SLA3_9ACTN</name>
<dbReference type="SUPFAM" id="SSF50370">
    <property type="entry name" value="Ricin B-like lectins"/>
    <property type="match status" value="1"/>
</dbReference>
<evidence type="ECO:0000256" key="1">
    <source>
        <dbReference type="SAM" id="MobiDB-lite"/>
    </source>
</evidence>
<evidence type="ECO:0000313" key="3">
    <source>
        <dbReference type="EMBL" id="MEE6310469.1"/>
    </source>
</evidence>
<evidence type="ECO:0000259" key="2">
    <source>
        <dbReference type="Pfam" id="PF14200"/>
    </source>
</evidence>